<sequence length="52" mass="6009">MTIKWTEKDVLEHAEQLKSPFEQQVNPPKVNPRDVLNKILAKGQTPQKDIVK</sequence>
<evidence type="ECO:0000313" key="3">
    <source>
        <dbReference type="EMBL" id="QJA83103.1"/>
    </source>
</evidence>
<proteinExistence type="predicted"/>
<dbReference type="AlphaFoldDB" id="A0A6H1ZHJ5"/>
<dbReference type="EMBL" id="MT141511">
    <property type="protein sequence ID" value="QJA64028.1"/>
    <property type="molecule type" value="Genomic_DNA"/>
</dbReference>
<dbReference type="EMBL" id="MT144041">
    <property type="protein sequence ID" value="QJA47393.1"/>
    <property type="molecule type" value="Genomic_DNA"/>
</dbReference>
<dbReference type="EMBL" id="MT142503">
    <property type="protein sequence ID" value="QJA83103.1"/>
    <property type="molecule type" value="Genomic_DNA"/>
</dbReference>
<reference evidence="1" key="1">
    <citation type="submission" date="2020-03" db="EMBL/GenBank/DDBJ databases">
        <title>The deep terrestrial virosphere.</title>
        <authorList>
            <person name="Holmfeldt K."/>
            <person name="Nilsson E."/>
            <person name="Simone D."/>
            <person name="Lopez-Fernandez M."/>
            <person name="Wu X."/>
            <person name="de Brujin I."/>
            <person name="Lundin D."/>
            <person name="Andersson A."/>
            <person name="Bertilsson S."/>
            <person name="Dopson M."/>
        </authorList>
    </citation>
    <scope>NUCLEOTIDE SEQUENCE</scope>
    <source>
        <strain evidence="3">MM415A00315</strain>
        <strain evidence="2">MM415B00552</strain>
        <strain evidence="1">TM448A00662</strain>
    </source>
</reference>
<organism evidence="1">
    <name type="scientific">viral metagenome</name>
    <dbReference type="NCBI Taxonomy" id="1070528"/>
    <lineage>
        <taxon>unclassified sequences</taxon>
        <taxon>metagenomes</taxon>
        <taxon>organismal metagenomes</taxon>
    </lineage>
</organism>
<evidence type="ECO:0000313" key="2">
    <source>
        <dbReference type="EMBL" id="QJA64028.1"/>
    </source>
</evidence>
<gene>
    <name evidence="3" type="ORF">MM415A00315_0028</name>
    <name evidence="2" type="ORF">MM415B00552_0018</name>
    <name evidence="1" type="ORF">TM448A00662_0015</name>
</gene>
<evidence type="ECO:0000313" key="1">
    <source>
        <dbReference type="EMBL" id="QJA47393.1"/>
    </source>
</evidence>
<accession>A0A6H1ZHJ5</accession>
<name>A0A6H1ZHJ5_9ZZZZ</name>
<protein>
    <submittedName>
        <fullName evidence="1">Uncharacterized protein</fullName>
    </submittedName>
</protein>